<dbReference type="InterPro" id="IPR004842">
    <property type="entry name" value="SLC12A_fam"/>
</dbReference>
<evidence type="ECO:0000313" key="8">
    <source>
        <dbReference type="Proteomes" id="UP000326759"/>
    </source>
</evidence>
<dbReference type="Proteomes" id="UP000326759">
    <property type="component" value="Unassembled WGS sequence"/>
</dbReference>
<proteinExistence type="predicted"/>
<dbReference type="GO" id="GO:0016020">
    <property type="term" value="C:membrane"/>
    <property type="evidence" value="ECO:0007669"/>
    <property type="project" value="UniProtKB-SubCell"/>
</dbReference>
<evidence type="ECO:0000256" key="1">
    <source>
        <dbReference type="ARBA" id="ARBA00004141"/>
    </source>
</evidence>
<dbReference type="PANTHER" id="PTHR11827">
    <property type="entry name" value="SOLUTE CARRIER FAMILY 12, CATION COTRANSPORTERS"/>
    <property type="match status" value="1"/>
</dbReference>
<accession>A0A5N5TIQ1</accession>
<name>A0A5N5TIQ1_9CRUS</name>
<dbReference type="Pfam" id="PF00324">
    <property type="entry name" value="AA_permease"/>
    <property type="match status" value="1"/>
</dbReference>
<dbReference type="GO" id="GO:0008511">
    <property type="term" value="F:sodium:potassium:chloride symporter activity"/>
    <property type="evidence" value="ECO:0007669"/>
    <property type="project" value="TreeGrafter"/>
</dbReference>
<dbReference type="GO" id="GO:0055078">
    <property type="term" value="P:sodium ion homeostasis"/>
    <property type="evidence" value="ECO:0007669"/>
    <property type="project" value="TreeGrafter"/>
</dbReference>
<feature type="transmembrane region" description="Helical" evidence="5">
    <location>
        <begin position="286"/>
        <end position="307"/>
    </location>
</feature>
<dbReference type="EMBL" id="SEYY01001602">
    <property type="protein sequence ID" value="KAB7505215.1"/>
    <property type="molecule type" value="Genomic_DNA"/>
</dbReference>
<evidence type="ECO:0000256" key="4">
    <source>
        <dbReference type="ARBA" id="ARBA00023136"/>
    </source>
</evidence>
<dbReference type="InterPro" id="IPR004841">
    <property type="entry name" value="AA-permease/SLC12A_dom"/>
</dbReference>
<feature type="transmembrane region" description="Helical" evidence="5">
    <location>
        <begin position="200"/>
        <end position="225"/>
    </location>
</feature>
<dbReference type="GO" id="GO:0006884">
    <property type="term" value="P:cell volume homeostasis"/>
    <property type="evidence" value="ECO:0007669"/>
    <property type="project" value="TreeGrafter"/>
</dbReference>
<keyword evidence="3 5" id="KW-1133">Transmembrane helix</keyword>
<evidence type="ECO:0000256" key="5">
    <source>
        <dbReference type="SAM" id="Phobius"/>
    </source>
</evidence>
<evidence type="ECO:0000256" key="2">
    <source>
        <dbReference type="ARBA" id="ARBA00022692"/>
    </source>
</evidence>
<feature type="transmembrane region" description="Helical" evidence="5">
    <location>
        <begin position="237"/>
        <end position="257"/>
    </location>
</feature>
<dbReference type="Gene3D" id="1.20.1740.10">
    <property type="entry name" value="Amino acid/polyamine transporter I"/>
    <property type="match status" value="1"/>
</dbReference>
<gene>
    <name evidence="7" type="ORF">Anas_08286</name>
</gene>
<dbReference type="PANTHER" id="PTHR11827:SF103">
    <property type="entry name" value="SODIUM CHLORIDE COTRANSPORTER 69, ISOFORM E"/>
    <property type="match status" value="1"/>
</dbReference>
<feature type="non-terminal residue" evidence="7">
    <location>
        <position position="1"/>
    </location>
</feature>
<dbReference type="GO" id="GO:1990573">
    <property type="term" value="P:potassium ion import across plasma membrane"/>
    <property type="evidence" value="ECO:0007669"/>
    <property type="project" value="TreeGrafter"/>
</dbReference>
<feature type="domain" description="Amino acid permease/ SLC12A" evidence="6">
    <location>
        <begin position="219"/>
        <end position="306"/>
    </location>
</feature>
<comment type="caution">
    <text evidence="7">The sequence shown here is derived from an EMBL/GenBank/DDBJ whole genome shotgun (WGS) entry which is preliminary data.</text>
</comment>
<sequence length="318" mass="36043">TKIQKTPKPKPSYQYEVTEYKNILVKQEEENENAQIFPQIYYQCKYFNDLDGFVHNRRKNGLVEVIPNLVDKMSSKYTVNVNSLSANNFLAPVRGGSIGGGDEIIVPSESRRSSSSSFYQRSLRHYLTREQLPREENYRNIDSIVGGQGRPSLNELHNETLQQKAEKVQEKEGEEKKKLRGKVVKFGWKEGVYMRCLLNIWGVMFFLRLSWVVGEAGISGIYYMISRSLGPEFGGSIGLLFTVANSIAASTHIIGFVNAMQDMFKEYFDKSEIIPGIGGGLNDVRVLGTITLICVLVLALIGMDWVTRINRSLSKYRT</sequence>
<keyword evidence="8" id="KW-1185">Reference proteome</keyword>
<dbReference type="AlphaFoldDB" id="A0A5N5TIQ1"/>
<protein>
    <recommendedName>
        <fullName evidence="6">Amino acid permease/ SLC12A domain-containing protein</fullName>
    </recommendedName>
</protein>
<comment type="subcellular location">
    <subcellularLocation>
        <location evidence="1">Membrane</location>
        <topology evidence="1">Multi-pass membrane protein</topology>
    </subcellularLocation>
</comment>
<dbReference type="GO" id="GO:0055064">
    <property type="term" value="P:chloride ion homeostasis"/>
    <property type="evidence" value="ECO:0007669"/>
    <property type="project" value="TreeGrafter"/>
</dbReference>
<organism evidence="7 8">
    <name type="scientific">Armadillidium nasatum</name>
    <dbReference type="NCBI Taxonomy" id="96803"/>
    <lineage>
        <taxon>Eukaryota</taxon>
        <taxon>Metazoa</taxon>
        <taxon>Ecdysozoa</taxon>
        <taxon>Arthropoda</taxon>
        <taxon>Crustacea</taxon>
        <taxon>Multicrustacea</taxon>
        <taxon>Malacostraca</taxon>
        <taxon>Eumalacostraca</taxon>
        <taxon>Peracarida</taxon>
        <taxon>Isopoda</taxon>
        <taxon>Oniscidea</taxon>
        <taxon>Crinocheta</taxon>
        <taxon>Armadillidiidae</taxon>
        <taxon>Armadillidium</taxon>
    </lineage>
</organism>
<dbReference type="GO" id="GO:0055075">
    <property type="term" value="P:potassium ion homeostasis"/>
    <property type="evidence" value="ECO:0007669"/>
    <property type="project" value="TreeGrafter"/>
</dbReference>
<reference evidence="7 8" key="1">
    <citation type="journal article" date="2019" name="PLoS Biol.">
        <title>Sex chromosomes control vertical transmission of feminizing Wolbachia symbionts in an isopod.</title>
        <authorList>
            <person name="Becking T."/>
            <person name="Chebbi M.A."/>
            <person name="Giraud I."/>
            <person name="Moumen B."/>
            <person name="Laverre T."/>
            <person name="Caubet Y."/>
            <person name="Peccoud J."/>
            <person name="Gilbert C."/>
            <person name="Cordaux R."/>
        </authorList>
    </citation>
    <scope>NUCLEOTIDE SEQUENCE [LARGE SCALE GENOMIC DNA]</scope>
    <source>
        <strain evidence="7">ANa2</strain>
        <tissue evidence="7">Whole body excluding digestive tract and cuticle</tissue>
    </source>
</reference>
<keyword evidence="4 5" id="KW-0472">Membrane</keyword>
<evidence type="ECO:0000313" key="7">
    <source>
        <dbReference type="EMBL" id="KAB7505215.1"/>
    </source>
</evidence>
<dbReference type="OrthoDB" id="2020542at2759"/>
<evidence type="ECO:0000259" key="6">
    <source>
        <dbReference type="Pfam" id="PF00324"/>
    </source>
</evidence>
<evidence type="ECO:0000256" key="3">
    <source>
        <dbReference type="ARBA" id="ARBA00022989"/>
    </source>
</evidence>
<keyword evidence="2 5" id="KW-0812">Transmembrane</keyword>